<name>B0ZSG1_BPHA1</name>
<organismHost>
    <name type="scientific">Vreelandella aquamarina</name>
    <dbReference type="NCBI Taxonomy" id="77097"/>
</organismHost>
<keyword evidence="3" id="KW-1185">Reference proteome</keyword>
<dbReference type="EMBL" id="EU399241">
    <property type="protein sequence ID" value="ABY90381.1"/>
    <property type="molecule type" value="Genomic_DNA"/>
</dbReference>
<sequence length="172" mass="19016">MSILRYTNAGLAELISAKNEGLKGAITHVAAGTEKYTPSHSQTRLRNERDRVLVADYEDIGPTQIRLAARFDSDKEYEVGEVGFYLASGTLLAVFSAPNTTLTYKSQYSHWLQRFTLDLTPLPSESVTVNVGVPNVNLLMASELATMGAASISNMARQTDLLFRVMELEKQR</sequence>
<accession>B0ZSG1</accession>
<evidence type="ECO:0000313" key="2">
    <source>
        <dbReference type="EMBL" id="ABY90381.1"/>
    </source>
</evidence>
<feature type="domain" description="Phage tail fibre protein N-terminal" evidence="1">
    <location>
        <begin position="6"/>
        <end position="100"/>
    </location>
</feature>
<dbReference type="Pfam" id="PF12571">
    <property type="entry name" value="Phage_tail_fib"/>
    <property type="match status" value="1"/>
</dbReference>
<dbReference type="GeneID" id="5912364"/>
<protein>
    <submittedName>
        <fullName evidence="2">Putative tail protein</fullName>
    </submittedName>
</protein>
<dbReference type="RefSeq" id="YP_001686749.1">
    <property type="nucleotide sequence ID" value="NC_010342.1"/>
</dbReference>
<evidence type="ECO:0000313" key="3">
    <source>
        <dbReference type="Proteomes" id="UP000001179"/>
    </source>
</evidence>
<dbReference type="Proteomes" id="UP000001179">
    <property type="component" value="Segment"/>
</dbReference>
<dbReference type="InterPro" id="IPR022225">
    <property type="entry name" value="Phage_tail_fibre_N"/>
</dbReference>
<evidence type="ECO:0000259" key="1">
    <source>
        <dbReference type="Pfam" id="PF12571"/>
    </source>
</evidence>
<gene>
    <name evidence="2" type="ORF">HAPgp13</name>
</gene>
<organism evidence="2 3">
    <name type="scientific">Halomonas phage phiHAP-1 (isolate -/Gulf of Mexico/-/2001)</name>
    <name type="common">Bacteriophage phiHAP-1</name>
    <dbReference type="NCBI Taxonomy" id="1283337"/>
    <lineage>
        <taxon>Viruses</taxon>
        <taxon>Duplodnaviria</taxon>
        <taxon>Heunggongvirae</taxon>
        <taxon>Uroviricota</taxon>
        <taxon>Caudoviricetes</taxon>
        <taxon>Hapunavirus</taxon>
        <taxon>Hapunavirus HAP1</taxon>
    </lineage>
</organism>
<proteinExistence type="predicted"/>
<dbReference type="KEGG" id="vg:5912364"/>
<reference evidence="2 3" key="1">
    <citation type="journal article" date="2008" name="J. Virol.">
        <title>The temperate marine phage PhiHAP-1 of Halomonas aquamarina possesses a linear plasmid-like prophage genome.</title>
        <authorList>
            <person name="Mobberley J.M."/>
            <person name="Authement R.N."/>
            <person name="Segall A.M."/>
            <person name="Paul J.H."/>
        </authorList>
    </citation>
    <scope>NUCLEOTIDE SEQUENCE</scope>
</reference>